<dbReference type="EMBL" id="JANPWZ010001874">
    <property type="protein sequence ID" value="KAJ3562629.1"/>
    <property type="molecule type" value="Genomic_DNA"/>
</dbReference>
<name>A0A9W8TK39_9PEZI</name>
<protein>
    <submittedName>
        <fullName evidence="1">Uncharacterized protein</fullName>
    </submittedName>
</protein>
<gene>
    <name evidence="1" type="ORF">NPX13_g8492</name>
</gene>
<comment type="caution">
    <text evidence="1">The sequence shown here is derived from an EMBL/GenBank/DDBJ whole genome shotgun (WGS) entry which is preliminary data.</text>
</comment>
<dbReference type="Proteomes" id="UP001148614">
    <property type="component" value="Unassembled WGS sequence"/>
</dbReference>
<keyword evidence="2" id="KW-1185">Reference proteome</keyword>
<dbReference type="AlphaFoldDB" id="A0A9W8TK39"/>
<evidence type="ECO:0000313" key="1">
    <source>
        <dbReference type="EMBL" id="KAJ3562629.1"/>
    </source>
</evidence>
<evidence type="ECO:0000313" key="2">
    <source>
        <dbReference type="Proteomes" id="UP001148614"/>
    </source>
</evidence>
<reference evidence="1" key="1">
    <citation type="submission" date="2022-07" db="EMBL/GenBank/DDBJ databases">
        <title>Genome Sequence of Xylaria arbuscula.</title>
        <authorList>
            <person name="Buettner E."/>
        </authorList>
    </citation>
    <scope>NUCLEOTIDE SEQUENCE</scope>
    <source>
        <strain evidence="1">VT107</strain>
    </source>
</reference>
<organism evidence="1 2">
    <name type="scientific">Xylaria arbuscula</name>
    <dbReference type="NCBI Taxonomy" id="114810"/>
    <lineage>
        <taxon>Eukaryota</taxon>
        <taxon>Fungi</taxon>
        <taxon>Dikarya</taxon>
        <taxon>Ascomycota</taxon>
        <taxon>Pezizomycotina</taxon>
        <taxon>Sordariomycetes</taxon>
        <taxon>Xylariomycetidae</taxon>
        <taxon>Xylariales</taxon>
        <taxon>Xylariaceae</taxon>
        <taxon>Xylaria</taxon>
    </lineage>
</organism>
<accession>A0A9W8TK39</accession>
<sequence length="67" mass="7445">MASLSFLAEKNISYFTIPVALIAIANMKNDCQPIGPMAPKPVRLQGARAEVLRPREPQDLRLKARKV</sequence>
<proteinExistence type="predicted"/>